<evidence type="ECO:0000313" key="1">
    <source>
        <dbReference type="EMBL" id="KAF2707197.1"/>
    </source>
</evidence>
<accession>A0A6G1K492</accession>
<evidence type="ECO:0008006" key="3">
    <source>
        <dbReference type="Google" id="ProtNLM"/>
    </source>
</evidence>
<proteinExistence type="predicted"/>
<protein>
    <recommendedName>
        <fullName evidence="3">F-box domain-containing protein</fullName>
    </recommendedName>
</protein>
<gene>
    <name evidence="1" type="ORF">K504DRAFT_504373</name>
</gene>
<dbReference type="Proteomes" id="UP000799428">
    <property type="component" value="Unassembled WGS sequence"/>
</dbReference>
<dbReference type="AlphaFoldDB" id="A0A6G1K492"/>
<name>A0A6G1K492_9PLEO</name>
<dbReference type="EMBL" id="MU005774">
    <property type="protein sequence ID" value="KAF2707197.1"/>
    <property type="molecule type" value="Genomic_DNA"/>
</dbReference>
<organism evidence="1 2">
    <name type="scientific">Pleomassaria siparia CBS 279.74</name>
    <dbReference type="NCBI Taxonomy" id="1314801"/>
    <lineage>
        <taxon>Eukaryota</taxon>
        <taxon>Fungi</taxon>
        <taxon>Dikarya</taxon>
        <taxon>Ascomycota</taxon>
        <taxon>Pezizomycotina</taxon>
        <taxon>Dothideomycetes</taxon>
        <taxon>Pleosporomycetidae</taxon>
        <taxon>Pleosporales</taxon>
        <taxon>Pleomassariaceae</taxon>
        <taxon>Pleomassaria</taxon>
    </lineage>
</organism>
<evidence type="ECO:0000313" key="2">
    <source>
        <dbReference type="Proteomes" id="UP000799428"/>
    </source>
</evidence>
<dbReference type="OrthoDB" id="2823490at2759"/>
<keyword evidence="2" id="KW-1185">Reference proteome</keyword>
<reference evidence="1" key="1">
    <citation type="journal article" date="2020" name="Stud. Mycol.">
        <title>101 Dothideomycetes genomes: a test case for predicting lifestyles and emergence of pathogens.</title>
        <authorList>
            <person name="Haridas S."/>
            <person name="Albert R."/>
            <person name="Binder M."/>
            <person name="Bloem J."/>
            <person name="Labutti K."/>
            <person name="Salamov A."/>
            <person name="Andreopoulos B."/>
            <person name="Baker S."/>
            <person name="Barry K."/>
            <person name="Bills G."/>
            <person name="Bluhm B."/>
            <person name="Cannon C."/>
            <person name="Castanera R."/>
            <person name="Culley D."/>
            <person name="Daum C."/>
            <person name="Ezra D."/>
            <person name="Gonzalez J."/>
            <person name="Henrissat B."/>
            <person name="Kuo A."/>
            <person name="Liang C."/>
            <person name="Lipzen A."/>
            <person name="Lutzoni F."/>
            <person name="Magnuson J."/>
            <person name="Mondo S."/>
            <person name="Nolan M."/>
            <person name="Ohm R."/>
            <person name="Pangilinan J."/>
            <person name="Park H.-J."/>
            <person name="Ramirez L."/>
            <person name="Alfaro M."/>
            <person name="Sun H."/>
            <person name="Tritt A."/>
            <person name="Yoshinaga Y."/>
            <person name="Zwiers L.-H."/>
            <person name="Turgeon B."/>
            <person name="Goodwin S."/>
            <person name="Spatafora J."/>
            <person name="Crous P."/>
            <person name="Grigoriev I."/>
        </authorList>
    </citation>
    <scope>NUCLEOTIDE SEQUENCE</scope>
    <source>
        <strain evidence="1">CBS 279.74</strain>
    </source>
</reference>
<sequence>MTNLLDLPRELRDEILGLVLCSHPEAYPTCDGVSQKRHDSNPIFHASSLDIPESQSIKQLGSVKYLPVSSALFLTNRQMHEETKYALLRLPAGGLEYELDIEVRQDEAFHLEWMSIPRLARRVDRLRINMRTTGLLPPTANAQVSARTDSRVGAVLVWLCFDLLESLVITNLCHQSKDGEDVPVVTLKHLEINFVTPEECHLATPLDTSAAHHQYVAHAVQRSSGDSELRILRANWLYTQVHNNVAGSFNDWSRYWEGFKWQTIILERVGNIWLKMDGVLKSKADLSQTLARMSKANWVRNNQMQVWDGFRELQLWKDNTSTRRQANGLQVGRRSSLRNMLLANT</sequence>